<dbReference type="Gene3D" id="1.20.120.1770">
    <property type="match status" value="1"/>
</dbReference>
<dbReference type="EMBL" id="JADGKB010000011">
    <property type="protein sequence ID" value="KAJ3260472.1"/>
    <property type="molecule type" value="Genomic_DNA"/>
</dbReference>
<comment type="subcellular location">
    <subcellularLocation>
        <location evidence="1">Membrane</location>
    </subcellularLocation>
</comment>
<evidence type="ECO:0000256" key="3">
    <source>
        <dbReference type="ARBA" id="ARBA00022692"/>
    </source>
</evidence>
<evidence type="ECO:0000313" key="9">
    <source>
        <dbReference type="EMBL" id="KAJ3260472.1"/>
    </source>
</evidence>
<keyword evidence="5 7" id="KW-1133">Transmembrane helix</keyword>
<feature type="transmembrane region" description="Helical" evidence="7">
    <location>
        <begin position="99"/>
        <end position="120"/>
    </location>
</feature>
<organism evidence="9 10">
    <name type="scientific">Boothiomyces macroporosus</name>
    <dbReference type="NCBI Taxonomy" id="261099"/>
    <lineage>
        <taxon>Eukaryota</taxon>
        <taxon>Fungi</taxon>
        <taxon>Fungi incertae sedis</taxon>
        <taxon>Chytridiomycota</taxon>
        <taxon>Chytridiomycota incertae sedis</taxon>
        <taxon>Chytridiomycetes</taxon>
        <taxon>Rhizophydiales</taxon>
        <taxon>Terramycetaceae</taxon>
        <taxon>Boothiomyces</taxon>
    </lineage>
</organism>
<dbReference type="GO" id="GO:0016020">
    <property type="term" value="C:membrane"/>
    <property type="evidence" value="ECO:0007669"/>
    <property type="project" value="UniProtKB-SubCell"/>
</dbReference>
<feature type="transmembrane region" description="Helical" evidence="7">
    <location>
        <begin position="132"/>
        <end position="155"/>
    </location>
</feature>
<evidence type="ECO:0000256" key="2">
    <source>
        <dbReference type="ARBA" id="ARBA00022448"/>
    </source>
</evidence>
<keyword evidence="6 7" id="KW-0472">Membrane</keyword>
<evidence type="ECO:0000256" key="6">
    <source>
        <dbReference type="ARBA" id="ARBA00023136"/>
    </source>
</evidence>
<evidence type="ECO:0000256" key="1">
    <source>
        <dbReference type="ARBA" id="ARBA00004370"/>
    </source>
</evidence>
<keyword evidence="10" id="KW-1185">Reference proteome</keyword>
<keyword evidence="3 7" id="KW-0812">Transmembrane</keyword>
<gene>
    <name evidence="9" type="ORF">HK103_000614</name>
</gene>
<name>A0AAD5UL35_9FUNG</name>
<dbReference type="AlphaFoldDB" id="A0AAD5UL35"/>
<evidence type="ECO:0000256" key="4">
    <source>
        <dbReference type="ARBA" id="ARBA00022982"/>
    </source>
</evidence>
<keyword evidence="4" id="KW-0249">Electron transport</keyword>
<evidence type="ECO:0000313" key="10">
    <source>
        <dbReference type="Proteomes" id="UP001210925"/>
    </source>
</evidence>
<dbReference type="InterPro" id="IPR006593">
    <property type="entry name" value="Cyt_b561/ferric_Rdtase_TM"/>
</dbReference>
<proteinExistence type="predicted"/>
<evidence type="ECO:0000256" key="5">
    <source>
        <dbReference type="ARBA" id="ARBA00022989"/>
    </source>
</evidence>
<protein>
    <recommendedName>
        <fullName evidence="8">Cytochrome b561 domain-containing protein</fullName>
    </recommendedName>
</protein>
<feature type="transmembrane region" description="Helical" evidence="7">
    <location>
        <begin position="32"/>
        <end position="51"/>
    </location>
</feature>
<feature type="domain" description="Cytochrome b561" evidence="8">
    <location>
        <begin position="34"/>
        <end position="122"/>
    </location>
</feature>
<reference evidence="9" key="1">
    <citation type="submission" date="2020-05" db="EMBL/GenBank/DDBJ databases">
        <title>Phylogenomic resolution of chytrid fungi.</title>
        <authorList>
            <person name="Stajich J.E."/>
            <person name="Amses K."/>
            <person name="Simmons R."/>
            <person name="Seto K."/>
            <person name="Myers J."/>
            <person name="Bonds A."/>
            <person name="Quandt C.A."/>
            <person name="Barry K."/>
            <person name="Liu P."/>
            <person name="Grigoriev I."/>
            <person name="Longcore J.E."/>
            <person name="James T.Y."/>
        </authorList>
    </citation>
    <scope>NUCLEOTIDE SEQUENCE</scope>
    <source>
        <strain evidence="9">PLAUS21</strain>
    </source>
</reference>
<dbReference type="Pfam" id="PF03188">
    <property type="entry name" value="Cytochrom_B561"/>
    <property type="match status" value="1"/>
</dbReference>
<evidence type="ECO:0000256" key="7">
    <source>
        <dbReference type="SAM" id="Phobius"/>
    </source>
</evidence>
<evidence type="ECO:0000259" key="8">
    <source>
        <dbReference type="Pfam" id="PF03188"/>
    </source>
</evidence>
<comment type="caution">
    <text evidence="9">The sequence shown here is derived from an EMBL/GenBank/DDBJ whole genome shotgun (WGS) entry which is preliminary data.</text>
</comment>
<feature type="transmembrane region" description="Helical" evidence="7">
    <location>
        <begin position="175"/>
        <end position="197"/>
    </location>
</feature>
<feature type="transmembrane region" description="Helical" evidence="7">
    <location>
        <begin position="71"/>
        <end position="87"/>
    </location>
</feature>
<keyword evidence="2" id="KW-0813">Transport</keyword>
<dbReference type="Proteomes" id="UP001210925">
    <property type="component" value="Unassembled WGS sequence"/>
</dbReference>
<sequence>MSSLASALRLSNQVVFGTIAVTLYQTKAFNLFALHPILMTMAYYYVCEAVISLATSKQVLSRVQSHQKQQMFAAFLTMVGFTIIYLIKDWANKLHFQTYHGLLGSIVATTLIIATIFSTFMFQRYSLSAKLFWFLHGLNGSISVIALWTTLWLHYGAPNGWFDHNSRIFRQAIPLGGKAALVVSLGSLLGLLAQIYTARGNTVKKSK</sequence>
<accession>A0AAD5UL35</accession>